<dbReference type="SUPFAM" id="SSF57701">
    <property type="entry name" value="Zn2/Cys6 DNA-binding domain"/>
    <property type="match status" value="1"/>
</dbReference>
<evidence type="ECO:0000256" key="2">
    <source>
        <dbReference type="ARBA" id="ARBA00022723"/>
    </source>
</evidence>
<evidence type="ECO:0000256" key="7">
    <source>
        <dbReference type="ARBA" id="ARBA00023242"/>
    </source>
</evidence>
<keyword evidence="2" id="KW-0479">Metal-binding</keyword>
<dbReference type="Pfam" id="PF00172">
    <property type="entry name" value="Zn_clus"/>
    <property type="match status" value="1"/>
</dbReference>
<keyword evidence="3" id="KW-0862">Zinc</keyword>
<dbReference type="GO" id="GO:0006351">
    <property type="term" value="P:DNA-templated transcription"/>
    <property type="evidence" value="ECO:0007669"/>
    <property type="project" value="InterPro"/>
</dbReference>
<dbReference type="PROSITE" id="PS50048">
    <property type="entry name" value="ZN2_CY6_FUNGAL_2"/>
    <property type="match status" value="1"/>
</dbReference>
<keyword evidence="4" id="KW-0805">Transcription regulation</keyword>
<protein>
    <recommendedName>
        <fullName evidence="8">Zn(2)-C6 fungal-type domain-containing protein</fullName>
    </recommendedName>
</protein>
<keyword evidence="6" id="KW-0804">Transcription</keyword>
<keyword evidence="10" id="KW-1185">Reference proteome</keyword>
<dbReference type="InterPro" id="IPR007219">
    <property type="entry name" value="XnlR_reg_dom"/>
</dbReference>
<keyword evidence="7" id="KW-0539">Nucleus</keyword>
<organism evidence="9 10">
    <name type="scientific">Pachysolen tannophilus NRRL Y-2460</name>
    <dbReference type="NCBI Taxonomy" id="669874"/>
    <lineage>
        <taxon>Eukaryota</taxon>
        <taxon>Fungi</taxon>
        <taxon>Dikarya</taxon>
        <taxon>Ascomycota</taxon>
        <taxon>Saccharomycotina</taxon>
        <taxon>Pichiomycetes</taxon>
        <taxon>Pachysolenaceae</taxon>
        <taxon>Pachysolen</taxon>
    </lineage>
</organism>
<evidence type="ECO:0000256" key="4">
    <source>
        <dbReference type="ARBA" id="ARBA00023015"/>
    </source>
</evidence>
<dbReference type="SMART" id="SM00066">
    <property type="entry name" value="GAL4"/>
    <property type="match status" value="1"/>
</dbReference>
<gene>
    <name evidence="9" type="ORF">PACTADRAFT_49643</name>
</gene>
<dbReference type="GO" id="GO:0003677">
    <property type="term" value="F:DNA binding"/>
    <property type="evidence" value="ECO:0007669"/>
    <property type="project" value="UniProtKB-KW"/>
</dbReference>
<dbReference type="GO" id="GO:0000981">
    <property type="term" value="F:DNA-binding transcription factor activity, RNA polymerase II-specific"/>
    <property type="evidence" value="ECO:0007669"/>
    <property type="project" value="InterPro"/>
</dbReference>
<evidence type="ECO:0000256" key="3">
    <source>
        <dbReference type="ARBA" id="ARBA00022833"/>
    </source>
</evidence>
<name>A0A1E4TWX8_PACTA</name>
<evidence type="ECO:0000259" key="8">
    <source>
        <dbReference type="PROSITE" id="PS50048"/>
    </source>
</evidence>
<evidence type="ECO:0000256" key="1">
    <source>
        <dbReference type="ARBA" id="ARBA00004123"/>
    </source>
</evidence>
<dbReference type="PROSITE" id="PS00463">
    <property type="entry name" value="ZN2_CY6_FUNGAL_1"/>
    <property type="match status" value="1"/>
</dbReference>
<dbReference type="PANTHER" id="PTHR31313">
    <property type="entry name" value="TY1 ENHANCER ACTIVATOR"/>
    <property type="match status" value="1"/>
</dbReference>
<dbReference type="GO" id="GO:0008270">
    <property type="term" value="F:zinc ion binding"/>
    <property type="evidence" value="ECO:0007669"/>
    <property type="project" value="InterPro"/>
</dbReference>
<dbReference type="InterPro" id="IPR001138">
    <property type="entry name" value="Zn2Cys6_DnaBD"/>
</dbReference>
<dbReference type="CDD" id="cd12148">
    <property type="entry name" value="fungal_TF_MHR"/>
    <property type="match status" value="1"/>
</dbReference>
<evidence type="ECO:0000256" key="6">
    <source>
        <dbReference type="ARBA" id="ARBA00023163"/>
    </source>
</evidence>
<dbReference type="InterPro" id="IPR051615">
    <property type="entry name" value="Transcr_Regulatory_Elem"/>
</dbReference>
<evidence type="ECO:0000313" key="9">
    <source>
        <dbReference type="EMBL" id="ODV96265.1"/>
    </source>
</evidence>
<dbReference type="EMBL" id="KV454013">
    <property type="protein sequence ID" value="ODV96265.1"/>
    <property type="molecule type" value="Genomic_DNA"/>
</dbReference>
<dbReference type="CDD" id="cd00067">
    <property type="entry name" value="GAL4"/>
    <property type="match status" value="1"/>
</dbReference>
<sequence>MNSGTPTHAKEEKDKKPYVQLSCSFCKQKKRKCDGETPCSTCKKYNQTCIYYADKDRRRRKYHTDYINYLESKSDVLQKFIKEFVRDDPKLSALANERLGDALKKSYQQVQEQMNNNEKLFIDNGDGGDFNNRDHDVVGDFEDENFQDLLKSAKRLQLDDYDRDISTNAPEIASGVATQAFGAAGISGKNFNNREYTEQSESPFSQGTSSTVTDFEDIYNSFNDPNNPLIMNGLNINFKNSSFKEHLIDCFEENFGQYFFSLMITLPSIRQWEFPSEIPSKQLLMCSIFTIGTVYSKNPYATQTRKVFAAEAEGIAIGACRHPLDIYLIQGLLLLSCYEMGMGSDSVSYLFDSMACSLTQHMGLHISYDHENDSKRLMYAPKNSPMRSANLWSVCLQDRIITNVINVPCCIHFKRIIAPPYTTILDPEHENYLSELCFSYQTRLWYIFDRFMDQIYSVDGDIGDTNQRNKLAEAGLNALKEMKTSLPSRLVLSEDNENDFNTDKLVLVFHYSYYCCIFQFYNLCLTAKATKSTKFSIEAALSATSLLKKIGEYRLYESMPYFMGYLVYSNALVHLFVLINQQRKLISAHHGEIFSKFYSNFLVCVNALSEMSQMWKRCSKHLEVLASLSEQHGFNCPELIMLVFGNEPNSDRFPTSTEANPIADNIHRTTANDLSFSNVINQTKDEHPNIQPMVGQGIEHMNEARFFPNNTQIPQMNNNSFYATPNDVISDIFQSGNTNNNNNVDFLAQLESFSNSNGSSSFFDSNMMFKDLENILRESAFNFNANNNNDNSDNSNN</sequence>
<dbReference type="Pfam" id="PF04082">
    <property type="entry name" value="Fungal_trans"/>
    <property type="match status" value="1"/>
</dbReference>
<keyword evidence="5" id="KW-0238">DNA-binding</keyword>
<dbReference type="GO" id="GO:0005634">
    <property type="term" value="C:nucleus"/>
    <property type="evidence" value="ECO:0007669"/>
    <property type="project" value="UniProtKB-SubCell"/>
</dbReference>
<dbReference type="Proteomes" id="UP000094236">
    <property type="component" value="Unassembled WGS sequence"/>
</dbReference>
<comment type="subcellular location">
    <subcellularLocation>
        <location evidence="1">Nucleus</location>
    </subcellularLocation>
</comment>
<dbReference type="PANTHER" id="PTHR31313:SF81">
    <property type="entry name" value="TY1 ENHANCER ACTIVATOR"/>
    <property type="match status" value="1"/>
</dbReference>
<dbReference type="AlphaFoldDB" id="A0A1E4TWX8"/>
<reference evidence="10" key="1">
    <citation type="submission" date="2016-05" db="EMBL/GenBank/DDBJ databases">
        <title>Comparative genomics of biotechnologically important yeasts.</title>
        <authorList>
            <consortium name="DOE Joint Genome Institute"/>
            <person name="Riley R."/>
            <person name="Haridas S."/>
            <person name="Wolfe K.H."/>
            <person name="Lopes M.R."/>
            <person name="Hittinger C.T."/>
            <person name="Goker M."/>
            <person name="Salamov A."/>
            <person name="Wisecaver J."/>
            <person name="Long T.M."/>
            <person name="Aerts A.L."/>
            <person name="Barry K."/>
            <person name="Choi C."/>
            <person name="Clum A."/>
            <person name="Coughlan A.Y."/>
            <person name="Deshpande S."/>
            <person name="Douglass A.P."/>
            <person name="Hanson S.J."/>
            <person name="Klenk H.-P."/>
            <person name="Labutti K."/>
            <person name="Lapidus A."/>
            <person name="Lindquist E."/>
            <person name="Lipzen A."/>
            <person name="Meier-Kolthoff J.P."/>
            <person name="Ohm R.A."/>
            <person name="Otillar R.P."/>
            <person name="Pangilinan J."/>
            <person name="Peng Y."/>
            <person name="Rokas A."/>
            <person name="Rosa C.A."/>
            <person name="Scheuner C."/>
            <person name="Sibirny A.A."/>
            <person name="Slot J.C."/>
            <person name="Stielow J.B."/>
            <person name="Sun H."/>
            <person name="Kurtzman C.P."/>
            <person name="Blackwell M."/>
            <person name="Grigoriev I.V."/>
            <person name="Jeffries T.W."/>
        </authorList>
    </citation>
    <scope>NUCLEOTIDE SEQUENCE [LARGE SCALE GENOMIC DNA]</scope>
    <source>
        <strain evidence="10">NRRL Y-2460</strain>
    </source>
</reference>
<proteinExistence type="predicted"/>
<accession>A0A1E4TWX8</accession>
<feature type="domain" description="Zn(2)-C6 fungal-type" evidence="8">
    <location>
        <begin position="22"/>
        <end position="51"/>
    </location>
</feature>
<dbReference type="InterPro" id="IPR036864">
    <property type="entry name" value="Zn2-C6_fun-type_DNA-bd_sf"/>
</dbReference>
<dbReference type="OrthoDB" id="2428527at2759"/>
<evidence type="ECO:0000256" key="5">
    <source>
        <dbReference type="ARBA" id="ARBA00023125"/>
    </source>
</evidence>
<evidence type="ECO:0000313" key="10">
    <source>
        <dbReference type="Proteomes" id="UP000094236"/>
    </source>
</evidence>
<dbReference type="Gene3D" id="4.10.240.10">
    <property type="entry name" value="Zn(2)-C6 fungal-type DNA-binding domain"/>
    <property type="match status" value="1"/>
</dbReference>